<dbReference type="PANTHER" id="PTHR22754">
    <property type="entry name" value="DISCO-INTERACTING PROTEIN 2 DIP2 -RELATED"/>
    <property type="match status" value="1"/>
</dbReference>
<feature type="domain" description="AMP-binding enzyme C-terminal" evidence="6">
    <location>
        <begin position="423"/>
        <end position="528"/>
    </location>
</feature>
<evidence type="ECO:0000256" key="2">
    <source>
        <dbReference type="ARBA" id="ARBA00022598"/>
    </source>
</evidence>
<organism evidence="7 8">
    <name type="scientific">Actinoplanes derwentensis</name>
    <dbReference type="NCBI Taxonomy" id="113562"/>
    <lineage>
        <taxon>Bacteria</taxon>
        <taxon>Bacillati</taxon>
        <taxon>Actinomycetota</taxon>
        <taxon>Actinomycetes</taxon>
        <taxon>Micromonosporales</taxon>
        <taxon>Micromonosporaceae</taxon>
        <taxon>Actinoplanes</taxon>
    </lineage>
</organism>
<dbReference type="InterPro" id="IPR025110">
    <property type="entry name" value="AMP-bd_C"/>
</dbReference>
<dbReference type="FunFam" id="3.40.50.12780:FF:000013">
    <property type="entry name" value="Long-chain-fatty-acid--AMP ligase FadD32"/>
    <property type="match status" value="1"/>
</dbReference>
<protein>
    <submittedName>
        <fullName evidence="7">Acyl-CoA synthetase (AMP-forming)/AMP-acid ligase II</fullName>
    </submittedName>
</protein>
<dbReference type="Pfam" id="PF00501">
    <property type="entry name" value="AMP-binding"/>
    <property type="match status" value="1"/>
</dbReference>
<dbReference type="GO" id="GO:0006633">
    <property type="term" value="P:fatty acid biosynthetic process"/>
    <property type="evidence" value="ECO:0007669"/>
    <property type="project" value="TreeGrafter"/>
</dbReference>
<dbReference type="GO" id="GO:0071766">
    <property type="term" value="P:Actinobacterium-type cell wall biogenesis"/>
    <property type="evidence" value="ECO:0007669"/>
    <property type="project" value="UniProtKB-ARBA"/>
</dbReference>
<evidence type="ECO:0000259" key="6">
    <source>
        <dbReference type="Pfam" id="PF23024"/>
    </source>
</evidence>
<dbReference type="RefSeq" id="WP_092544463.1">
    <property type="nucleotide sequence ID" value="NZ_BOMJ01000048.1"/>
</dbReference>
<dbReference type="EMBL" id="LT629758">
    <property type="protein sequence ID" value="SDT10716.1"/>
    <property type="molecule type" value="Genomic_DNA"/>
</dbReference>
<dbReference type="CDD" id="cd05931">
    <property type="entry name" value="FAAL"/>
    <property type="match status" value="1"/>
</dbReference>
<dbReference type="Proteomes" id="UP000198688">
    <property type="component" value="Chromosome I"/>
</dbReference>
<dbReference type="GO" id="GO:0005886">
    <property type="term" value="C:plasma membrane"/>
    <property type="evidence" value="ECO:0007669"/>
    <property type="project" value="TreeGrafter"/>
</dbReference>
<dbReference type="Pfam" id="PF23024">
    <property type="entry name" value="AMP-dom_DIP2-like"/>
    <property type="match status" value="1"/>
</dbReference>
<comment type="similarity">
    <text evidence="1">Belongs to the ATP-dependent AMP-binding enzyme family.</text>
</comment>
<reference evidence="7 8" key="1">
    <citation type="submission" date="2016-10" db="EMBL/GenBank/DDBJ databases">
        <authorList>
            <person name="de Groot N.N."/>
        </authorList>
    </citation>
    <scope>NUCLEOTIDE SEQUENCE [LARGE SCALE GENOMIC DNA]</scope>
    <source>
        <strain evidence="7 8">DSM 43941</strain>
    </source>
</reference>
<dbReference type="InterPro" id="IPR045851">
    <property type="entry name" value="AMP-bd_C_sf"/>
</dbReference>
<dbReference type="InterPro" id="IPR020845">
    <property type="entry name" value="AMP-binding_CS"/>
</dbReference>
<dbReference type="Gene3D" id="3.40.50.12780">
    <property type="entry name" value="N-terminal domain of ligase-like"/>
    <property type="match status" value="1"/>
</dbReference>
<keyword evidence="3" id="KW-0276">Fatty acid metabolism</keyword>
<evidence type="ECO:0000256" key="3">
    <source>
        <dbReference type="ARBA" id="ARBA00022832"/>
    </source>
</evidence>
<dbReference type="PROSITE" id="PS00455">
    <property type="entry name" value="AMP_BINDING"/>
    <property type="match status" value="1"/>
</dbReference>
<evidence type="ECO:0000313" key="7">
    <source>
        <dbReference type="EMBL" id="SDT10716.1"/>
    </source>
</evidence>
<dbReference type="InterPro" id="IPR040097">
    <property type="entry name" value="FAAL/FAAC"/>
</dbReference>
<evidence type="ECO:0000259" key="5">
    <source>
        <dbReference type="Pfam" id="PF00501"/>
    </source>
</evidence>
<sequence length="534" mass="57078">MDLVQLLRRNAADHPDRIAVRAAGQPELTWSQVDSRAQAVAGSLAKFTAPGDRVALLFGADADFVPALFGCWYAGVVAVPIAPGRTGRRAAEHSGATMIVTSDQLVGFGDRGITVDQAVETGLTSAADRAGHELALVQYTSGSTGAPKGVLVSHDNYLHNLRMLDEFVRSVGPRVETAQVVSWLPVFHDMGLALLLFAAWRAGTATMISPLHFLKDPGVWLRTISETGGQITAAPNFAFDLCARRVSQQEAAGLDLRSMAVVLNAAEPVRAETLTRFTEHFRLAGFDPDALAPCFGMAEATVFVSGLRYGGPPRVVRFDRRALQTGAAVEQPDTGPEVVSCGIVAPGLTARIVDPATHVERGPGGIGEIWLHGPNVARGYEKDDTTTVYGARISGFDGQDYFRTGDLGFLHHGELFVTGRLADVIEVDGRFLHPEDVEFTIEGCHPALRGRRCAVVPNGPALDRLAVAAEVRLALPVDAVLRAEIESAIRSAVRDRHDVEITEIVLVPTGSIPVTTSGKVRRLRARALFAATDG</sequence>
<proteinExistence type="inferred from homology"/>
<dbReference type="GO" id="GO:0016874">
    <property type="term" value="F:ligase activity"/>
    <property type="evidence" value="ECO:0007669"/>
    <property type="project" value="UniProtKB-KW"/>
</dbReference>
<keyword evidence="8" id="KW-1185">Reference proteome</keyword>
<keyword evidence="2 7" id="KW-0436">Ligase</keyword>
<evidence type="ECO:0000256" key="4">
    <source>
        <dbReference type="ARBA" id="ARBA00023098"/>
    </source>
</evidence>
<feature type="domain" description="AMP-dependent synthetase/ligase" evidence="5">
    <location>
        <begin position="7"/>
        <end position="380"/>
    </location>
</feature>
<name>A0A1H1XPK5_9ACTN</name>
<evidence type="ECO:0000256" key="1">
    <source>
        <dbReference type="ARBA" id="ARBA00006432"/>
    </source>
</evidence>
<dbReference type="PANTHER" id="PTHR22754:SF32">
    <property type="entry name" value="DISCO-INTERACTING PROTEIN 2"/>
    <property type="match status" value="1"/>
</dbReference>
<dbReference type="STRING" id="113562.SAMN04489716_2526"/>
<dbReference type="AlphaFoldDB" id="A0A1H1XPK5"/>
<gene>
    <name evidence="7" type="ORF">SAMN04489716_2526</name>
</gene>
<dbReference type="InterPro" id="IPR000873">
    <property type="entry name" value="AMP-dep_synth/lig_dom"/>
</dbReference>
<dbReference type="GO" id="GO:0070566">
    <property type="term" value="F:adenylyltransferase activity"/>
    <property type="evidence" value="ECO:0007669"/>
    <property type="project" value="TreeGrafter"/>
</dbReference>
<accession>A0A1H1XPK5</accession>
<dbReference type="Gene3D" id="3.30.300.30">
    <property type="match status" value="1"/>
</dbReference>
<keyword evidence="4" id="KW-0443">Lipid metabolism</keyword>
<dbReference type="OrthoDB" id="3671040at2"/>
<dbReference type="SUPFAM" id="SSF56801">
    <property type="entry name" value="Acetyl-CoA synthetase-like"/>
    <property type="match status" value="1"/>
</dbReference>
<evidence type="ECO:0000313" key="8">
    <source>
        <dbReference type="Proteomes" id="UP000198688"/>
    </source>
</evidence>
<dbReference type="InterPro" id="IPR042099">
    <property type="entry name" value="ANL_N_sf"/>
</dbReference>